<organism evidence="1">
    <name type="scientific">Rodentolepis nana</name>
    <name type="common">Dwarf tapeworm</name>
    <name type="synonym">Hymenolepis nana</name>
    <dbReference type="NCBI Taxonomy" id="102285"/>
    <lineage>
        <taxon>Eukaryota</taxon>
        <taxon>Metazoa</taxon>
        <taxon>Spiralia</taxon>
        <taxon>Lophotrochozoa</taxon>
        <taxon>Platyhelminthes</taxon>
        <taxon>Cestoda</taxon>
        <taxon>Eucestoda</taxon>
        <taxon>Cyclophyllidea</taxon>
        <taxon>Hymenolepididae</taxon>
        <taxon>Rodentolepis</taxon>
    </lineage>
</organism>
<protein>
    <submittedName>
        <fullName evidence="1">Uncharacterized protein</fullName>
    </submittedName>
</protein>
<reference evidence="1" key="1">
    <citation type="submission" date="2017-02" db="UniProtKB">
        <authorList>
            <consortium name="WormBaseParasite"/>
        </authorList>
    </citation>
    <scope>IDENTIFICATION</scope>
</reference>
<dbReference type="WBParaSite" id="HNAJ_0001220801-mRNA-1">
    <property type="protein sequence ID" value="HNAJ_0001220801-mRNA-1"/>
    <property type="gene ID" value="HNAJ_0001220801"/>
</dbReference>
<dbReference type="AlphaFoldDB" id="A0A0R3TWH5"/>
<evidence type="ECO:0000313" key="1">
    <source>
        <dbReference type="WBParaSite" id="HNAJ_0001220801-mRNA-1"/>
    </source>
</evidence>
<accession>A0A0R3TWH5</accession>
<name>A0A0R3TWH5_RODNA</name>
<proteinExistence type="predicted"/>
<sequence>LNLGCAIDLPPRGAPWTTYLRTAKKSITRHSILTSIYYNLGGS</sequence>